<dbReference type="Pfam" id="PF00392">
    <property type="entry name" value="GntR"/>
    <property type="match status" value="1"/>
</dbReference>
<organism evidence="5 6">
    <name type="scientific">Sphaerisporangium melleum</name>
    <dbReference type="NCBI Taxonomy" id="321316"/>
    <lineage>
        <taxon>Bacteria</taxon>
        <taxon>Bacillati</taxon>
        <taxon>Actinomycetota</taxon>
        <taxon>Actinomycetes</taxon>
        <taxon>Streptosporangiales</taxon>
        <taxon>Streptosporangiaceae</taxon>
        <taxon>Sphaerisporangium</taxon>
    </lineage>
</organism>
<evidence type="ECO:0000256" key="2">
    <source>
        <dbReference type="ARBA" id="ARBA00023125"/>
    </source>
</evidence>
<evidence type="ECO:0000259" key="4">
    <source>
        <dbReference type="PROSITE" id="PS50949"/>
    </source>
</evidence>
<dbReference type="GO" id="GO:0003700">
    <property type="term" value="F:DNA-binding transcription factor activity"/>
    <property type="evidence" value="ECO:0007669"/>
    <property type="project" value="InterPro"/>
</dbReference>
<dbReference type="CDD" id="cd07377">
    <property type="entry name" value="WHTH_GntR"/>
    <property type="match status" value="1"/>
</dbReference>
<evidence type="ECO:0000313" key="5">
    <source>
        <dbReference type="EMBL" id="GGK97159.1"/>
    </source>
</evidence>
<proteinExistence type="predicted"/>
<dbReference type="EMBL" id="BMNT01000024">
    <property type="protein sequence ID" value="GGK97159.1"/>
    <property type="molecule type" value="Genomic_DNA"/>
</dbReference>
<evidence type="ECO:0000256" key="1">
    <source>
        <dbReference type="ARBA" id="ARBA00023015"/>
    </source>
</evidence>
<evidence type="ECO:0000313" key="6">
    <source>
        <dbReference type="Proteomes" id="UP000645217"/>
    </source>
</evidence>
<dbReference type="Proteomes" id="UP000645217">
    <property type="component" value="Unassembled WGS sequence"/>
</dbReference>
<keyword evidence="6" id="KW-1185">Reference proteome</keyword>
<name>A0A917RAK9_9ACTN</name>
<dbReference type="PANTHER" id="PTHR43537:SF45">
    <property type="entry name" value="GNTR FAMILY REGULATORY PROTEIN"/>
    <property type="match status" value="1"/>
</dbReference>
<evidence type="ECO:0000256" key="3">
    <source>
        <dbReference type="ARBA" id="ARBA00023163"/>
    </source>
</evidence>
<keyword evidence="1" id="KW-0805">Transcription regulation</keyword>
<dbReference type="SMART" id="SM00345">
    <property type="entry name" value="HTH_GNTR"/>
    <property type="match status" value="1"/>
</dbReference>
<reference evidence="5" key="2">
    <citation type="submission" date="2020-09" db="EMBL/GenBank/DDBJ databases">
        <authorList>
            <person name="Sun Q."/>
            <person name="Ohkuma M."/>
        </authorList>
    </citation>
    <scope>NUCLEOTIDE SEQUENCE</scope>
    <source>
        <strain evidence="5">JCM 13064</strain>
    </source>
</reference>
<dbReference type="Gene3D" id="1.10.10.10">
    <property type="entry name" value="Winged helix-like DNA-binding domain superfamily/Winged helix DNA-binding domain"/>
    <property type="match status" value="1"/>
</dbReference>
<dbReference type="GO" id="GO:0003677">
    <property type="term" value="F:DNA binding"/>
    <property type="evidence" value="ECO:0007669"/>
    <property type="project" value="UniProtKB-KW"/>
</dbReference>
<dbReference type="InterPro" id="IPR008920">
    <property type="entry name" value="TF_FadR/GntR_C"/>
</dbReference>
<dbReference type="AlphaFoldDB" id="A0A917RAK9"/>
<dbReference type="InterPro" id="IPR000524">
    <property type="entry name" value="Tscrpt_reg_HTH_GntR"/>
</dbReference>
<dbReference type="SMART" id="SM00895">
    <property type="entry name" value="FCD"/>
    <property type="match status" value="1"/>
</dbReference>
<dbReference type="SUPFAM" id="SSF48008">
    <property type="entry name" value="GntR ligand-binding domain-like"/>
    <property type="match status" value="1"/>
</dbReference>
<dbReference type="InterPro" id="IPR036388">
    <property type="entry name" value="WH-like_DNA-bd_sf"/>
</dbReference>
<keyword evidence="3" id="KW-0804">Transcription</keyword>
<comment type="caution">
    <text evidence="5">The sequence shown here is derived from an EMBL/GenBank/DDBJ whole genome shotgun (WGS) entry which is preliminary data.</text>
</comment>
<keyword evidence="2" id="KW-0238">DNA-binding</keyword>
<dbReference type="InterPro" id="IPR011711">
    <property type="entry name" value="GntR_C"/>
</dbReference>
<dbReference type="Gene3D" id="1.20.120.530">
    <property type="entry name" value="GntR ligand-binding domain-like"/>
    <property type="match status" value="1"/>
</dbReference>
<dbReference type="Pfam" id="PF07729">
    <property type="entry name" value="FCD"/>
    <property type="match status" value="1"/>
</dbReference>
<protein>
    <submittedName>
        <fullName evidence="5">GntR family transcriptional regulator</fullName>
    </submittedName>
</protein>
<feature type="domain" description="HTH gntR-type" evidence="4">
    <location>
        <begin position="26"/>
        <end position="93"/>
    </location>
</feature>
<dbReference type="InterPro" id="IPR036390">
    <property type="entry name" value="WH_DNA-bd_sf"/>
</dbReference>
<reference evidence="5" key="1">
    <citation type="journal article" date="2014" name="Int. J. Syst. Evol. Microbiol.">
        <title>Complete genome sequence of Corynebacterium casei LMG S-19264T (=DSM 44701T), isolated from a smear-ripened cheese.</title>
        <authorList>
            <consortium name="US DOE Joint Genome Institute (JGI-PGF)"/>
            <person name="Walter F."/>
            <person name="Albersmeier A."/>
            <person name="Kalinowski J."/>
            <person name="Ruckert C."/>
        </authorList>
    </citation>
    <scope>NUCLEOTIDE SEQUENCE</scope>
    <source>
        <strain evidence="5">JCM 13064</strain>
    </source>
</reference>
<accession>A0A917RAK9</accession>
<dbReference type="PANTHER" id="PTHR43537">
    <property type="entry name" value="TRANSCRIPTIONAL REGULATOR, GNTR FAMILY"/>
    <property type="match status" value="1"/>
</dbReference>
<sequence length="236" mass="26494">MLSVVTDEAAQVTERLTEDRVRLGRTSTAERVAGILRERITEGMFTPGTRLSEEAIGTALGVSRNTLREAFRLLSHERLLVHELNRGVFVRRLTTEDVIDLYHVRRLLECWAIRQAGPLSEESLAGLREAVAVAESAAGEQRWEDVGTANMRFHAAIVRLAGSPRLDETMGRLLAELRLAFLEMDNPHAFHEPYLVRNREILRLIEAGDTTGAERLLDDYLADAERQLVQAHTSST</sequence>
<dbReference type="PROSITE" id="PS50949">
    <property type="entry name" value="HTH_GNTR"/>
    <property type="match status" value="1"/>
</dbReference>
<gene>
    <name evidence="5" type="ORF">GCM10007964_44220</name>
</gene>
<dbReference type="SUPFAM" id="SSF46785">
    <property type="entry name" value="Winged helix' DNA-binding domain"/>
    <property type="match status" value="1"/>
</dbReference>